<evidence type="ECO:0000256" key="4">
    <source>
        <dbReference type="ARBA" id="ARBA00022676"/>
    </source>
</evidence>
<evidence type="ECO:0000313" key="12">
    <source>
        <dbReference type="EMBL" id="GGJ83187.1"/>
    </source>
</evidence>
<dbReference type="InterPro" id="IPR038731">
    <property type="entry name" value="RgtA/B/C-like"/>
</dbReference>
<sequence length="400" mass="42429">MKSGRMSMRSAEGGQVSVTRGFVARASGAMNREMPRVVAVFCAVRLFCLLVLGIWSRAAGASTHELLSQRWDSLWYERVARHGYDFSLVAPDGRHLSSTAFFPMLPWLEKGVSAASGTDLADAGLVISAVASVFAACGIYLIAEHLYSKPVALISVCLWAALPVSIVQSMAYSESLFVALAAWALYSVMRGRWLSAGFLACAAGLTRPVGLAVAAAVVFAGVREVLRRRREPAAGGAELWRVVVAGVVAPLGAVGFVLWVGVRQGDVFGYLDVQAQWGNGFDGGVSFSRFVASGVGVEGVWPLLLVAMIVAVFSVHRIILRQSRSHLLVIYSAIVVAMAIGASGYFGSKPRLLMPAFPLLLPLAAAMVKAKPLLVYVIVGGEILVAALYGAFWLNGSGPP</sequence>
<dbReference type="Pfam" id="PF13231">
    <property type="entry name" value="PMT_2"/>
    <property type="match status" value="1"/>
</dbReference>
<comment type="caution">
    <text evidence="12">The sequence shown here is derived from an EMBL/GenBank/DDBJ whole genome shotgun (WGS) entry which is preliminary data.</text>
</comment>
<comment type="pathway">
    <text evidence="2">Glycolipid biosynthesis; glycosylphosphatidylinositol-anchor biosynthesis.</text>
</comment>
<proteinExistence type="predicted"/>
<organism evidence="12 13">
    <name type="scientific">Streptomyces camponoticapitis</name>
    <dbReference type="NCBI Taxonomy" id="1616125"/>
    <lineage>
        <taxon>Bacteria</taxon>
        <taxon>Bacillati</taxon>
        <taxon>Actinomycetota</taxon>
        <taxon>Actinomycetes</taxon>
        <taxon>Kitasatosporales</taxon>
        <taxon>Streptomycetaceae</taxon>
        <taxon>Streptomyces</taxon>
    </lineage>
</organism>
<keyword evidence="6 10" id="KW-0812">Transmembrane</keyword>
<accession>A0ABQ2E058</accession>
<keyword evidence="8 10" id="KW-1133">Transmembrane helix</keyword>
<protein>
    <submittedName>
        <fullName evidence="12">Membrane protein</fullName>
    </submittedName>
</protein>
<feature type="transmembrane region" description="Helical" evidence="10">
    <location>
        <begin position="193"/>
        <end position="219"/>
    </location>
</feature>
<feature type="transmembrane region" description="Helical" evidence="10">
    <location>
        <begin position="123"/>
        <end position="143"/>
    </location>
</feature>
<feature type="transmembrane region" description="Helical" evidence="10">
    <location>
        <begin position="327"/>
        <end position="346"/>
    </location>
</feature>
<comment type="subcellular location">
    <subcellularLocation>
        <location evidence="1">Endoplasmic reticulum membrane</location>
        <topology evidence="1">Multi-pass membrane protein</topology>
    </subcellularLocation>
</comment>
<feature type="transmembrane region" description="Helical" evidence="10">
    <location>
        <begin position="352"/>
        <end position="368"/>
    </location>
</feature>
<evidence type="ECO:0000256" key="7">
    <source>
        <dbReference type="ARBA" id="ARBA00022824"/>
    </source>
</evidence>
<evidence type="ECO:0000256" key="6">
    <source>
        <dbReference type="ARBA" id="ARBA00022692"/>
    </source>
</evidence>
<gene>
    <name evidence="12" type="ORF">GCM10011583_13610</name>
</gene>
<keyword evidence="3" id="KW-0337">GPI-anchor biosynthesis</keyword>
<evidence type="ECO:0000256" key="9">
    <source>
        <dbReference type="ARBA" id="ARBA00023136"/>
    </source>
</evidence>
<dbReference type="PANTHER" id="PTHR12468">
    <property type="entry name" value="GPI MANNOSYLTRANSFERASE 2"/>
    <property type="match status" value="1"/>
</dbReference>
<feature type="transmembrane region" description="Helical" evidence="10">
    <location>
        <begin position="37"/>
        <end position="56"/>
    </location>
</feature>
<dbReference type="Proteomes" id="UP000660265">
    <property type="component" value="Unassembled WGS sequence"/>
</dbReference>
<reference evidence="13" key="1">
    <citation type="journal article" date="2019" name="Int. J. Syst. Evol. Microbiol.">
        <title>The Global Catalogue of Microorganisms (GCM) 10K type strain sequencing project: providing services to taxonomists for standard genome sequencing and annotation.</title>
        <authorList>
            <consortium name="The Broad Institute Genomics Platform"/>
            <consortium name="The Broad Institute Genome Sequencing Center for Infectious Disease"/>
            <person name="Wu L."/>
            <person name="Ma J."/>
        </authorList>
    </citation>
    <scope>NUCLEOTIDE SEQUENCE [LARGE SCALE GENOMIC DNA]</scope>
    <source>
        <strain evidence="13">CGMCC 4.7275</strain>
    </source>
</reference>
<evidence type="ECO:0000313" key="13">
    <source>
        <dbReference type="Proteomes" id="UP000660265"/>
    </source>
</evidence>
<evidence type="ECO:0000259" key="11">
    <source>
        <dbReference type="Pfam" id="PF13231"/>
    </source>
</evidence>
<evidence type="ECO:0000256" key="8">
    <source>
        <dbReference type="ARBA" id="ARBA00022989"/>
    </source>
</evidence>
<feature type="transmembrane region" description="Helical" evidence="10">
    <location>
        <begin position="300"/>
        <end position="320"/>
    </location>
</feature>
<evidence type="ECO:0000256" key="1">
    <source>
        <dbReference type="ARBA" id="ARBA00004477"/>
    </source>
</evidence>
<keyword evidence="7" id="KW-0256">Endoplasmic reticulum</keyword>
<keyword evidence="9 10" id="KW-0472">Membrane</keyword>
<feature type="domain" description="Glycosyltransferase RgtA/B/C/D-like" evidence="11">
    <location>
        <begin position="103"/>
        <end position="220"/>
    </location>
</feature>
<evidence type="ECO:0000256" key="5">
    <source>
        <dbReference type="ARBA" id="ARBA00022679"/>
    </source>
</evidence>
<feature type="transmembrane region" description="Helical" evidence="10">
    <location>
        <begin position="150"/>
        <end position="173"/>
    </location>
</feature>
<evidence type="ECO:0000256" key="10">
    <source>
        <dbReference type="SAM" id="Phobius"/>
    </source>
</evidence>
<dbReference type="InterPro" id="IPR007315">
    <property type="entry name" value="PIG-V/Gpi18"/>
</dbReference>
<keyword evidence="5" id="KW-0808">Transferase</keyword>
<feature type="transmembrane region" description="Helical" evidence="10">
    <location>
        <begin position="373"/>
        <end position="394"/>
    </location>
</feature>
<evidence type="ECO:0000256" key="3">
    <source>
        <dbReference type="ARBA" id="ARBA00022502"/>
    </source>
</evidence>
<keyword evidence="4" id="KW-0328">Glycosyltransferase</keyword>
<name>A0ABQ2E058_9ACTN</name>
<keyword evidence="13" id="KW-1185">Reference proteome</keyword>
<dbReference type="PANTHER" id="PTHR12468:SF2">
    <property type="entry name" value="GPI MANNOSYLTRANSFERASE 2"/>
    <property type="match status" value="1"/>
</dbReference>
<feature type="transmembrane region" description="Helical" evidence="10">
    <location>
        <begin position="239"/>
        <end position="262"/>
    </location>
</feature>
<dbReference type="EMBL" id="BMMV01000003">
    <property type="protein sequence ID" value="GGJ83187.1"/>
    <property type="molecule type" value="Genomic_DNA"/>
</dbReference>
<evidence type="ECO:0000256" key="2">
    <source>
        <dbReference type="ARBA" id="ARBA00004687"/>
    </source>
</evidence>